<organism evidence="2 3">
    <name type="scientific">Lachnellula suecica</name>
    <dbReference type="NCBI Taxonomy" id="602035"/>
    <lineage>
        <taxon>Eukaryota</taxon>
        <taxon>Fungi</taxon>
        <taxon>Dikarya</taxon>
        <taxon>Ascomycota</taxon>
        <taxon>Pezizomycotina</taxon>
        <taxon>Leotiomycetes</taxon>
        <taxon>Helotiales</taxon>
        <taxon>Lachnaceae</taxon>
        <taxon>Lachnellula</taxon>
    </lineage>
</organism>
<dbReference type="InterPro" id="IPR012535">
    <property type="entry name" value="Cell_div_Cdc14"/>
</dbReference>
<dbReference type="SUPFAM" id="SSF48371">
    <property type="entry name" value="ARM repeat"/>
    <property type="match status" value="1"/>
</dbReference>
<keyword evidence="2" id="KW-0132">Cell division</keyword>
<evidence type="ECO:0000313" key="3">
    <source>
        <dbReference type="Proteomes" id="UP000469558"/>
    </source>
</evidence>
<protein>
    <submittedName>
        <fullName evidence="2">Cell division control protein</fullName>
    </submittedName>
</protein>
<dbReference type="Pfam" id="PF08045">
    <property type="entry name" value="CDC14"/>
    <property type="match status" value="1"/>
</dbReference>
<proteinExistence type="predicted"/>
<evidence type="ECO:0000256" key="1">
    <source>
        <dbReference type="SAM" id="MobiDB-lite"/>
    </source>
</evidence>
<dbReference type="PANTHER" id="PTHR34065:SF1">
    <property type="entry name" value="CELL DIVISION CONTROL PROTEIN 14"/>
    <property type="match status" value="1"/>
</dbReference>
<sequence length="293" mass="32295">MEALLSLAFDNLASHAQEKHLKGLRQIDALLAEVCLSSPAPKSTAEKRRSVIDPGKEPPPLKTLGELSSDPGFRAFFMMQDSFEGNIAVRLIALLDKLLGQADSMENERLIMKTLELMQGVLLLHPQSRNLFSKDYIMNQLFDLLEPSWCPATQTFTIAVLVAALLDSPQNIRNFEENDGLLVITSALRSDTTRSVKMKLMEFIYFYLMPETPALPSAKGTASGPSLLQRSPSKLARVAFGRGDTGGRKRADSESLSTRTTEEKQMLLGKHMDKVEDLVADLRDGTPFGGAVQ</sequence>
<dbReference type="GO" id="GO:0051301">
    <property type="term" value="P:cell division"/>
    <property type="evidence" value="ECO:0007669"/>
    <property type="project" value="UniProtKB-KW"/>
</dbReference>
<feature type="region of interest" description="Disordered" evidence="1">
    <location>
        <begin position="239"/>
        <end position="269"/>
    </location>
</feature>
<reference evidence="2 3" key="1">
    <citation type="submission" date="2018-05" db="EMBL/GenBank/DDBJ databases">
        <title>Genome sequencing and assembly of the regulated plant pathogen Lachnellula willkommii and related sister species for the development of diagnostic species identification markers.</title>
        <authorList>
            <person name="Giroux E."/>
            <person name="Bilodeau G."/>
        </authorList>
    </citation>
    <scope>NUCLEOTIDE SEQUENCE [LARGE SCALE GENOMIC DNA]</scope>
    <source>
        <strain evidence="2 3">CBS 268.59</strain>
    </source>
</reference>
<feature type="compositionally biased region" description="Basic and acidic residues" evidence="1">
    <location>
        <begin position="45"/>
        <end position="56"/>
    </location>
</feature>
<dbReference type="EMBL" id="QGMK01000713">
    <property type="protein sequence ID" value="TVY80296.1"/>
    <property type="molecule type" value="Genomic_DNA"/>
</dbReference>
<comment type="caution">
    <text evidence="2">The sequence shown here is derived from an EMBL/GenBank/DDBJ whole genome shotgun (WGS) entry which is preliminary data.</text>
</comment>
<gene>
    <name evidence="2" type="primary">cdc14</name>
    <name evidence="2" type="ORF">LSUE1_G003915</name>
</gene>
<dbReference type="PANTHER" id="PTHR34065">
    <property type="entry name" value="CELL DIVISION CONTROL PROTEIN 14"/>
    <property type="match status" value="1"/>
</dbReference>
<feature type="region of interest" description="Disordered" evidence="1">
    <location>
        <begin position="45"/>
        <end position="64"/>
    </location>
</feature>
<dbReference type="OrthoDB" id="5357220at2759"/>
<evidence type="ECO:0000313" key="2">
    <source>
        <dbReference type="EMBL" id="TVY80296.1"/>
    </source>
</evidence>
<dbReference type="AlphaFoldDB" id="A0A8T9C4E3"/>
<keyword evidence="3" id="KW-1185">Reference proteome</keyword>
<dbReference type="Proteomes" id="UP000469558">
    <property type="component" value="Unassembled WGS sequence"/>
</dbReference>
<keyword evidence="2" id="KW-0131">Cell cycle</keyword>
<name>A0A8T9C4E3_9HELO</name>
<accession>A0A8T9C4E3</accession>
<dbReference type="InterPro" id="IPR016024">
    <property type="entry name" value="ARM-type_fold"/>
</dbReference>
<feature type="compositionally biased region" description="Basic and acidic residues" evidence="1">
    <location>
        <begin position="260"/>
        <end position="269"/>
    </location>
</feature>